<sequence>MNTESVGIATSLTDALALIDDKKDAIDQVFVIGGGAVYEEALNYPGCQRVHLTNVKGQFACDAFFPSNVYDLGFKCVSKSEEHEENGIKFEFLELQREEKEANAPAHALSDATKPHEEMQYLDLIRKIMSEGVRKGDRTGTGTISLFGAQMRFSLRNGVFPLLTTKRVFWRGVAEELL</sequence>
<dbReference type="eggNOG" id="KOG0673">
    <property type="taxonomic scope" value="Eukaryota"/>
</dbReference>
<evidence type="ECO:0000256" key="1">
    <source>
        <dbReference type="ARBA" id="ARBA00022603"/>
    </source>
</evidence>
<dbReference type="VEuPathDB" id="FungiDB:PYU1_G010471"/>
<dbReference type="GO" id="GO:0005829">
    <property type="term" value="C:cytosol"/>
    <property type="evidence" value="ECO:0007669"/>
    <property type="project" value="TreeGrafter"/>
</dbReference>
<evidence type="ECO:0000259" key="3">
    <source>
        <dbReference type="PROSITE" id="PS51330"/>
    </source>
</evidence>
<keyword evidence="2" id="KW-0808">Transferase</keyword>
<dbReference type="GO" id="GO:0006231">
    <property type="term" value="P:dTMP biosynthetic process"/>
    <property type="evidence" value="ECO:0007669"/>
    <property type="project" value="TreeGrafter"/>
</dbReference>
<keyword evidence="5" id="KW-1185">Reference proteome</keyword>
<dbReference type="GO" id="GO:0004146">
    <property type="term" value="F:dihydrofolate reductase activity"/>
    <property type="evidence" value="ECO:0007669"/>
    <property type="project" value="InterPro"/>
</dbReference>
<proteinExistence type="predicted"/>
<dbReference type="Proteomes" id="UP000019132">
    <property type="component" value="Unassembled WGS sequence"/>
</dbReference>
<dbReference type="GO" id="GO:0032259">
    <property type="term" value="P:methylation"/>
    <property type="evidence" value="ECO:0007669"/>
    <property type="project" value="UniProtKB-KW"/>
</dbReference>
<dbReference type="InterPro" id="IPR001796">
    <property type="entry name" value="DHFR_dom"/>
</dbReference>
<keyword evidence="1" id="KW-0489">Methyltransferase</keyword>
<dbReference type="PANTHER" id="PTHR11548">
    <property type="entry name" value="THYMIDYLATE SYNTHASE 1"/>
    <property type="match status" value="1"/>
</dbReference>
<dbReference type="GO" id="GO:0046654">
    <property type="term" value="P:tetrahydrofolate biosynthetic process"/>
    <property type="evidence" value="ECO:0007669"/>
    <property type="project" value="InterPro"/>
</dbReference>
<dbReference type="GO" id="GO:0005739">
    <property type="term" value="C:mitochondrion"/>
    <property type="evidence" value="ECO:0007669"/>
    <property type="project" value="TreeGrafter"/>
</dbReference>
<dbReference type="EMBL" id="GL376596">
    <property type="status" value="NOT_ANNOTATED_CDS"/>
    <property type="molecule type" value="Genomic_DNA"/>
</dbReference>
<dbReference type="InterPro" id="IPR045097">
    <property type="entry name" value="Thymidate_synth/dCMP_Mease"/>
</dbReference>
<dbReference type="Pfam" id="PF00303">
    <property type="entry name" value="Thymidylat_synt"/>
    <property type="match status" value="1"/>
</dbReference>
<dbReference type="OMA" id="KPHEEMQ"/>
<dbReference type="eggNOG" id="KOG1324">
    <property type="taxonomic scope" value="Eukaryota"/>
</dbReference>
<dbReference type="PANTHER" id="PTHR11548:SF2">
    <property type="entry name" value="THYMIDYLATE SYNTHASE"/>
    <property type="match status" value="1"/>
</dbReference>
<name>K3WZU4_GLOUD</name>
<dbReference type="InParanoid" id="K3WZU4"/>
<dbReference type="STRING" id="431595.K3WZU4"/>
<dbReference type="EnsemblProtists" id="PYU1_T010493">
    <property type="protein sequence ID" value="PYU1_T010493"/>
    <property type="gene ID" value="PYU1_G010471"/>
</dbReference>
<organism evidence="4 5">
    <name type="scientific">Globisporangium ultimum (strain ATCC 200006 / CBS 805.95 / DAOM BR144)</name>
    <name type="common">Pythium ultimum</name>
    <dbReference type="NCBI Taxonomy" id="431595"/>
    <lineage>
        <taxon>Eukaryota</taxon>
        <taxon>Sar</taxon>
        <taxon>Stramenopiles</taxon>
        <taxon>Oomycota</taxon>
        <taxon>Peronosporomycetes</taxon>
        <taxon>Pythiales</taxon>
        <taxon>Pythiaceae</taxon>
        <taxon>Globisporangium</taxon>
    </lineage>
</organism>
<dbReference type="Gene3D" id="3.30.572.10">
    <property type="entry name" value="Thymidylate synthase/dCMP hydroxymethylase domain"/>
    <property type="match status" value="1"/>
</dbReference>
<feature type="domain" description="DHFR" evidence="3">
    <location>
        <begin position="1"/>
        <end position="97"/>
    </location>
</feature>
<dbReference type="InterPro" id="IPR024072">
    <property type="entry name" value="DHFR-like_dom_sf"/>
</dbReference>
<dbReference type="Gene3D" id="3.40.430.10">
    <property type="entry name" value="Dihydrofolate Reductase, subunit A"/>
    <property type="match status" value="1"/>
</dbReference>
<dbReference type="InterPro" id="IPR036926">
    <property type="entry name" value="Thymidate_synth/dCMP_Mease_sf"/>
</dbReference>
<dbReference type="SUPFAM" id="SSF55831">
    <property type="entry name" value="Thymidylate synthase/dCMP hydroxymethylase"/>
    <property type="match status" value="1"/>
</dbReference>
<dbReference type="HOGENOM" id="CLU_1514518_0_0_1"/>
<accession>K3WZU4</accession>
<dbReference type="AlphaFoldDB" id="K3WZU4"/>
<dbReference type="GO" id="GO:0004799">
    <property type="term" value="F:thymidylate synthase activity"/>
    <property type="evidence" value="ECO:0007669"/>
    <property type="project" value="TreeGrafter"/>
</dbReference>
<evidence type="ECO:0000313" key="5">
    <source>
        <dbReference type="Proteomes" id="UP000019132"/>
    </source>
</evidence>
<reference evidence="4" key="3">
    <citation type="submission" date="2015-02" db="UniProtKB">
        <authorList>
            <consortium name="EnsemblProtists"/>
        </authorList>
    </citation>
    <scope>IDENTIFICATION</scope>
    <source>
        <strain evidence="4">DAOM BR144</strain>
    </source>
</reference>
<dbReference type="Pfam" id="PF00186">
    <property type="entry name" value="DHFR_1"/>
    <property type="match status" value="1"/>
</dbReference>
<evidence type="ECO:0000313" key="4">
    <source>
        <dbReference type="EnsemblProtists" id="PYU1_T010493"/>
    </source>
</evidence>
<reference evidence="5" key="1">
    <citation type="journal article" date="2010" name="Genome Biol.">
        <title>Genome sequence of the necrotrophic plant pathogen Pythium ultimum reveals original pathogenicity mechanisms and effector repertoire.</title>
        <authorList>
            <person name="Levesque C.A."/>
            <person name="Brouwer H."/>
            <person name="Cano L."/>
            <person name="Hamilton J.P."/>
            <person name="Holt C."/>
            <person name="Huitema E."/>
            <person name="Raffaele S."/>
            <person name="Robideau G.P."/>
            <person name="Thines M."/>
            <person name="Win J."/>
            <person name="Zerillo M.M."/>
            <person name="Beakes G.W."/>
            <person name="Boore J.L."/>
            <person name="Busam D."/>
            <person name="Dumas B."/>
            <person name="Ferriera S."/>
            <person name="Fuerstenberg S.I."/>
            <person name="Gachon C.M."/>
            <person name="Gaulin E."/>
            <person name="Govers F."/>
            <person name="Grenville-Briggs L."/>
            <person name="Horner N."/>
            <person name="Hostetler J."/>
            <person name="Jiang R.H."/>
            <person name="Johnson J."/>
            <person name="Krajaejun T."/>
            <person name="Lin H."/>
            <person name="Meijer H.J."/>
            <person name="Moore B."/>
            <person name="Morris P."/>
            <person name="Phuntmart V."/>
            <person name="Puiu D."/>
            <person name="Shetty J."/>
            <person name="Stajich J.E."/>
            <person name="Tripathy S."/>
            <person name="Wawra S."/>
            <person name="van West P."/>
            <person name="Whitty B.R."/>
            <person name="Coutinho P.M."/>
            <person name="Henrissat B."/>
            <person name="Martin F."/>
            <person name="Thomas P.D."/>
            <person name="Tyler B.M."/>
            <person name="De Vries R.P."/>
            <person name="Kamoun S."/>
            <person name="Yandell M."/>
            <person name="Tisserat N."/>
            <person name="Buell C.R."/>
        </authorList>
    </citation>
    <scope>NUCLEOTIDE SEQUENCE</scope>
    <source>
        <strain evidence="5">DAOM:BR144</strain>
    </source>
</reference>
<evidence type="ECO:0000256" key="2">
    <source>
        <dbReference type="ARBA" id="ARBA00022679"/>
    </source>
</evidence>
<dbReference type="CDD" id="cd00209">
    <property type="entry name" value="DHFR"/>
    <property type="match status" value="1"/>
</dbReference>
<dbReference type="PROSITE" id="PS51330">
    <property type="entry name" value="DHFR_2"/>
    <property type="match status" value="1"/>
</dbReference>
<reference evidence="5" key="2">
    <citation type="submission" date="2010-04" db="EMBL/GenBank/DDBJ databases">
        <authorList>
            <person name="Buell R."/>
            <person name="Hamilton J."/>
            <person name="Hostetler J."/>
        </authorList>
    </citation>
    <scope>NUCLEOTIDE SEQUENCE [LARGE SCALE GENOMIC DNA]</scope>
    <source>
        <strain evidence="5">DAOM:BR144</strain>
    </source>
</reference>
<dbReference type="SUPFAM" id="SSF53597">
    <property type="entry name" value="Dihydrofolate reductase-like"/>
    <property type="match status" value="1"/>
</dbReference>
<protein>
    <recommendedName>
        <fullName evidence="3">DHFR domain-containing protein</fullName>
    </recommendedName>
</protein>
<dbReference type="InterPro" id="IPR023451">
    <property type="entry name" value="Thymidate_synth/dCMP_Mease_dom"/>
</dbReference>